<reference evidence="3" key="2">
    <citation type="submission" date="2024-08" db="UniProtKB">
        <authorList>
            <consortium name="EnsemblMetazoa"/>
        </authorList>
    </citation>
    <scope>IDENTIFICATION</scope>
</reference>
<evidence type="ECO:0000313" key="4">
    <source>
        <dbReference type="Proteomes" id="UP000019118"/>
    </source>
</evidence>
<evidence type="ECO:0000256" key="2">
    <source>
        <dbReference type="SAM" id="Phobius"/>
    </source>
</evidence>
<keyword evidence="4" id="KW-1185">Reference proteome</keyword>
<dbReference type="EnsemblMetazoa" id="XM_019909965.1">
    <property type="protein sequence ID" value="XP_019765524.1"/>
    <property type="gene ID" value="LOC109541179"/>
</dbReference>
<feature type="region of interest" description="Disordered" evidence="1">
    <location>
        <begin position="1"/>
        <end position="81"/>
    </location>
</feature>
<keyword evidence="2" id="KW-1133">Transmembrane helix</keyword>
<dbReference type="AlphaFoldDB" id="A0AAR5PXF7"/>
<feature type="transmembrane region" description="Helical" evidence="2">
    <location>
        <begin position="377"/>
        <end position="399"/>
    </location>
</feature>
<protein>
    <submittedName>
        <fullName evidence="3">Uncharacterized protein</fullName>
    </submittedName>
</protein>
<dbReference type="Proteomes" id="UP000019118">
    <property type="component" value="Unassembled WGS sequence"/>
</dbReference>
<evidence type="ECO:0000313" key="3">
    <source>
        <dbReference type="EnsemblMetazoa" id="XP_019765521.1"/>
    </source>
</evidence>
<keyword evidence="2" id="KW-0472">Membrane</keyword>
<proteinExistence type="predicted"/>
<evidence type="ECO:0000256" key="1">
    <source>
        <dbReference type="SAM" id="MobiDB-lite"/>
    </source>
</evidence>
<sequence>MDKRQGWVLVKQAESEDSIVKSSDSDESDDSISIVHLTDSPSEEDESAPHQKELQDIESISSETYHQHERDAALTENPHAQPISCECSTIEEEPDKPEEAILRPNKDVISSVEKAEDLMDSKEPTSVVVLEESIHHMKGVAKCQSVSDEYQHAQTTASDQNGACEGKLMQPELEAQEGPRGKEERSHKEADLKVKLTQHVDSLVVGDILDRSPFTITTVIPQDPAPLLEESGIDMRPGMYLAVNPEPATAQADSNPEKIVETFAETPLGLQPVKSAAPSEQSILDNKLLDHSSVALLSSTIKERSITDKRVIPARRSSLCCSKRCKIKATRTCFITDKAPSKEYKTSHGSRATNISNRASKAKHLKRNKGGFDLNNYPNLVPCIIGLTFMILILEVYVLDAARASRDRPKQEKNVIFDSSTARRIKVFDKMDRLVPNDWAFNQPGRLKQRNKLRYRLRNFC</sequence>
<dbReference type="GeneID" id="109541179"/>
<keyword evidence="2" id="KW-0812">Transmembrane</keyword>
<dbReference type="EnsemblMetazoa" id="XM_019909964.1">
    <property type="protein sequence ID" value="XP_019765523.1"/>
    <property type="gene ID" value="LOC109541179"/>
</dbReference>
<dbReference type="EnsemblMetazoa" id="XM_019909962.1">
    <property type="protein sequence ID" value="XP_019765521.1"/>
    <property type="gene ID" value="LOC109541179"/>
</dbReference>
<reference evidence="4" key="1">
    <citation type="journal article" date="2013" name="Genome Biol.">
        <title>Draft genome of the mountain pine beetle, Dendroctonus ponderosae Hopkins, a major forest pest.</title>
        <authorList>
            <person name="Keeling C.I."/>
            <person name="Yuen M.M."/>
            <person name="Liao N.Y."/>
            <person name="Docking T.R."/>
            <person name="Chan S.K."/>
            <person name="Taylor G.A."/>
            <person name="Palmquist D.L."/>
            <person name="Jackman S.D."/>
            <person name="Nguyen A."/>
            <person name="Li M."/>
            <person name="Henderson H."/>
            <person name="Janes J.K."/>
            <person name="Zhao Y."/>
            <person name="Pandoh P."/>
            <person name="Moore R."/>
            <person name="Sperling F.A."/>
            <person name="Huber D.P."/>
            <person name="Birol I."/>
            <person name="Jones S.J."/>
            <person name="Bohlmann J."/>
        </authorList>
    </citation>
    <scope>NUCLEOTIDE SEQUENCE</scope>
</reference>
<organism evidence="3 4">
    <name type="scientific">Dendroctonus ponderosae</name>
    <name type="common">Mountain pine beetle</name>
    <dbReference type="NCBI Taxonomy" id="77166"/>
    <lineage>
        <taxon>Eukaryota</taxon>
        <taxon>Metazoa</taxon>
        <taxon>Ecdysozoa</taxon>
        <taxon>Arthropoda</taxon>
        <taxon>Hexapoda</taxon>
        <taxon>Insecta</taxon>
        <taxon>Pterygota</taxon>
        <taxon>Neoptera</taxon>
        <taxon>Endopterygota</taxon>
        <taxon>Coleoptera</taxon>
        <taxon>Polyphaga</taxon>
        <taxon>Cucujiformia</taxon>
        <taxon>Curculionidae</taxon>
        <taxon>Scolytinae</taxon>
        <taxon>Dendroctonus</taxon>
    </lineage>
</organism>
<accession>A0AAR5PXF7</accession>
<name>A0AAR5PXF7_DENPD</name>
<dbReference type="KEGG" id="dpa:109541179"/>